<organism evidence="2 3">
    <name type="scientific">Parasponia andersonii</name>
    <name type="common">Sponia andersonii</name>
    <dbReference type="NCBI Taxonomy" id="3476"/>
    <lineage>
        <taxon>Eukaryota</taxon>
        <taxon>Viridiplantae</taxon>
        <taxon>Streptophyta</taxon>
        <taxon>Embryophyta</taxon>
        <taxon>Tracheophyta</taxon>
        <taxon>Spermatophyta</taxon>
        <taxon>Magnoliopsida</taxon>
        <taxon>eudicotyledons</taxon>
        <taxon>Gunneridae</taxon>
        <taxon>Pentapetalae</taxon>
        <taxon>rosids</taxon>
        <taxon>fabids</taxon>
        <taxon>Rosales</taxon>
        <taxon>Cannabaceae</taxon>
        <taxon>Parasponia</taxon>
    </lineage>
</organism>
<feature type="non-terminal residue" evidence="2">
    <location>
        <position position="58"/>
    </location>
</feature>
<keyword evidence="1" id="KW-0732">Signal</keyword>
<dbReference type="EMBL" id="JXTB01000086">
    <property type="protein sequence ID" value="PON65557.1"/>
    <property type="molecule type" value="Genomic_DNA"/>
</dbReference>
<feature type="chain" id="PRO_5015195217" evidence="1">
    <location>
        <begin position="24"/>
        <end position="58"/>
    </location>
</feature>
<sequence length="58" mass="6644">MVKIAFFRLSVTLAATKLQLVAAGSTRSGRYTVVQVDNMRRVINRVYPLFAIFGRRRK</sequence>
<protein>
    <submittedName>
        <fullName evidence="2">Uncharacterized protein</fullName>
    </submittedName>
</protein>
<evidence type="ECO:0000313" key="2">
    <source>
        <dbReference type="EMBL" id="PON65557.1"/>
    </source>
</evidence>
<evidence type="ECO:0000313" key="3">
    <source>
        <dbReference type="Proteomes" id="UP000237105"/>
    </source>
</evidence>
<feature type="signal peptide" evidence="1">
    <location>
        <begin position="1"/>
        <end position="23"/>
    </location>
</feature>
<gene>
    <name evidence="2" type="ORF">PanWU01x14_115690</name>
</gene>
<dbReference type="Proteomes" id="UP000237105">
    <property type="component" value="Unassembled WGS sequence"/>
</dbReference>
<name>A0A2P5CX02_PARAD</name>
<proteinExistence type="predicted"/>
<comment type="caution">
    <text evidence="2">The sequence shown here is derived from an EMBL/GenBank/DDBJ whole genome shotgun (WGS) entry which is preliminary data.</text>
</comment>
<dbReference type="AlphaFoldDB" id="A0A2P5CX02"/>
<keyword evidence="3" id="KW-1185">Reference proteome</keyword>
<accession>A0A2P5CX02</accession>
<evidence type="ECO:0000256" key="1">
    <source>
        <dbReference type="SAM" id="SignalP"/>
    </source>
</evidence>
<reference evidence="3" key="1">
    <citation type="submission" date="2016-06" db="EMBL/GenBank/DDBJ databases">
        <title>Parallel loss of symbiosis genes in relatives of nitrogen-fixing non-legume Parasponia.</title>
        <authorList>
            <person name="Van Velzen R."/>
            <person name="Holmer R."/>
            <person name="Bu F."/>
            <person name="Rutten L."/>
            <person name="Van Zeijl A."/>
            <person name="Liu W."/>
            <person name="Santuari L."/>
            <person name="Cao Q."/>
            <person name="Sharma T."/>
            <person name="Shen D."/>
            <person name="Roswanjaya Y."/>
            <person name="Wardhani T."/>
            <person name="Kalhor M.S."/>
            <person name="Jansen J."/>
            <person name="Van den Hoogen J."/>
            <person name="Gungor B."/>
            <person name="Hartog M."/>
            <person name="Hontelez J."/>
            <person name="Verver J."/>
            <person name="Yang W.-C."/>
            <person name="Schijlen E."/>
            <person name="Repin R."/>
            <person name="Schilthuizen M."/>
            <person name="Schranz E."/>
            <person name="Heidstra R."/>
            <person name="Miyata K."/>
            <person name="Fedorova E."/>
            <person name="Kohlen W."/>
            <person name="Bisseling T."/>
            <person name="Smit S."/>
            <person name="Geurts R."/>
        </authorList>
    </citation>
    <scope>NUCLEOTIDE SEQUENCE [LARGE SCALE GENOMIC DNA]</scope>
    <source>
        <strain evidence="3">cv. WU1-14</strain>
    </source>
</reference>